<dbReference type="AlphaFoldDB" id="A0A6A0AK80"/>
<keyword evidence="3" id="KW-1185">Reference proteome</keyword>
<accession>A0A6A0AK80</accession>
<comment type="caution">
    <text evidence="2">The sequence shown here is derived from an EMBL/GenBank/DDBJ whole genome shotgun (WGS) entry which is preliminary data.</text>
</comment>
<evidence type="ECO:0000313" key="3">
    <source>
        <dbReference type="Proteomes" id="UP000485058"/>
    </source>
</evidence>
<evidence type="ECO:0000256" key="1">
    <source>
        <dbReference type="SAM" id="MobiDB-lite"/>
    </source>
</evidence>
<name>A0A6A0AK80_HAELA</name>
<feature type="non-terminal residue" evidence="2">
    <location>
        <position position="1"/>
    </location>
</feature>
<feature type="non-terminal residue" evidence="2">
    <location>
        <position position="98"/>
    </location>
</feature>
<feature type="region of interest" description="Disordered" evidence="1">
    <location>
        <begin position="45"/>
        <end position="64"/>
    </location>
</feature>
<dbReference type="Proteomes" id="UP000485058">
    <property type="component" value="Unassembled WGS sequence"/>
</dbReference>
<organism evidence="2 3">
    <name type="scientific">Haematococcus lacustris</name>
    <name type="common">Green alga</name>
    <name type="synonym">Haematococcus pluvialis</name>
    <dbReference type="NCBI Taxonomy" id="44745"/>
    <lineage>
        <taxon>Eukaryota</taxon>
        <taxon>Viridiplantae</taxon>
        <taxon>Chlorophyta</taxon>
        <taxon>core chlorophytes</taxon>
        <taxon>Chlorophyceae</taxon>
        <taxon>CS clade</taxon>
        <taxon>Chlamydomonadales</taxon>
        <taxon>Haematococcaceae</taxon>
        <taxon>Haematococcus</taxon>
    </lineage>
</organism>
<gene>
    <name evidence="2" type="ORF">HaLaN_32722</name>
</gene>
<protein>
    <submittedName>
        <fullName evidence="2">Uncharacterized protein</fullName>
    </submittedName>
</protein>
<reference evidence="2 3" key="1">
    <citation type="submission" date="2020-02" db="EMBL/GenBank/DDBJ databases">
        <title>Draft genome sequence of Haematococcus lacustris strain NIES-144.</title>
        <authorList>
            <person name="Morimoto D."/>
            <person name="Nakagawa S."/>
            <person name="Yoshida T."/>
            <person name="Sawayama S."/>
        </authorList>
    </citation>
    <scope>NUCLEOTIDE SEQUENCE [LARGE SCALE GENOMIC DNA]</scope>
    <source>
        <strain evidence="2 3">NIES-144</strain>
    </source>
</reference>
<dbReference type="EMBL" id="BLLF01008400">
    <property type="protein sequence ID" value="GFH33360.1"/>
    <property type="molecule type" value="Genomic_DNA"/>
</dbReference>
<evidence type="ECO:0000313" key="2">
    <source>
        <dbReference type="EMBL" id="GFH33360.1"/>
    </source>
</evidence>
<sequence>IRGPARTALRPALPVHSQRLARRAGARVPRGALPAPWRPPALALRAGAAQPGPSGLVPHHPVQRAGATPGLVQCHGVGGECSDRAGAYDGHPHHQRPQ</sequence>
<proteinExistence type="predicted"/>